<organism evidence="1 2">
    <name type="scientific">Leuconostoc falkenbergense</name>
    <dbReference type="NCBI Taxonomy" id="2766470"/>
    <lineage>
        <taxon>Bacteria</taxon>
        <taxon>Bacillati</taxon>
        <taxon>Bacillota</taxon>
        <taxon>Bacilli</taxon>
        <taxon>Lactobacillales</taxon>
        <taxon>Lactobacillaceae</taxon>
        <taxon>Leuconostoc</taxon>
    </lineage>
</organism>
<reference evidence="1" key="1">
    <citation type="submission" date="2018-08" db="EMBL/GenBank/DDBJ databases">
        <title>Draft genome sequences of Leuconostoc spp. and Weissella spp. with biocontrol potential.</title>
        <authorList>
            <person name="Lo R."/>
            <person name="Ho V.T.T."/>
            <person name="Turner M.S."/>
        </authorList>
    </citation>
    <scope>NUCLEOTIDE SEQUENCE</scope>
    <source>
        <strain evidence="1">156</strain>
    </source>
</reference>
<dbReference type="RefSeq" id="WP_267286891.1">
    <property type="nucleotide sequence ID" value="NZ_QVOQ01000005.1"/>
</dbReference>
<evidence type="ECO:0000313" key="2">
    <source>
        <dbReference type="Proteomes" id="UP001080333"/>
    </source>
</evidence>
<comment type="caution">
    <text evidence="1">The sequence shown here is derived from an EMBL/GenBank/DDBJ whole genome shotgun (WGS) entry which is preliminary data.</text>
</comment>
<sequence>MKEVIDDVVVCFNGTNANKELENKISLLNVPYKRTRNKLIVDYGFVIVNIHFLTKNSNFDAFHFKHIKISEMLSTEGRPEDIFKVLKMLQSGRVIFENYPK</sequence>
<accession>A0A9X3E8E3</accession>
<protein>
    <submittedName>
        <fullName evidence="1">Uncharacterized protein</fullName>
    </submittedName>
</protein>
<dbReference type="Proteomes" id="UP001080333">
    <property type="component" value="Unassembled WGS sequence"/>
</dbReference>
<evidence type="ECO:0000313" key="1">
    <source>
        <dbReference type="EMBL" id="MCX7578202.1"/>
    </source>
</evidence>
<dbReference type="EMBL" id="QVOQ01000005">
    <property type="protein sequence ID" value="MCX7578202.1"/>
    <property type="molecule type" value="Genomic_DNA"/>
</dbReference>
<dbReference type="AlphaFoldDB" id="A0A9X3E8E3"/>
<name>A0A9X3E8E3_9LACO</name>
<proteinExistence type="predicted"/>
<gene>
    <name evidence="1" type="ORF">D0502_02145</name>
</gene>